<evidence type="ECO:0000313" key="2">
    <source>
        <dbReference type="EMBL" id="VTR45460.1"/>
    </source>
</evidence>
<dbReference type="Proteomes" id="UP000308196">
    <property type="component" value="Chromosome"/>
</dbReference>
<dbReference type="KEGG" id="stha:NCTC11429_03219"/>
<keyword evidence="4" id="KW-1185">Reference proteome</keyword>
<dbReference type="AlphaFoldDB" id="A0A4U9VEV6"/>
<dbReference type="STRING" id="1123265.GCA_000686625_01594"/>
<name>A0A4U9VEV6_9SPHI</name>
<evidence type="ECO:0000313" key="1">
    <source>
        <dbReference type="EMBL" id="MEZ0453352.1"/>
    </source>
</evidence>
<gene>
    <name evidence="1" type="ORF">ABTW24_17300</name>
    <name evidence="2" type="ORF">NCTC11429_03219</name>
</gene>
<dbReference type="RefSeq" id="WP_028069115.1">
    <property type="nucleotide sequence ID" value="NZ_CP141191.1"/>
</dbReference>
<dbReference type="EMBL" id="JBEOQB010000005">
    <property type="protein sequence ID" value="MEZ0453352.1"/>
    <property type="molecule type" value="Genomic_DNA"/>
</dbReference>
<organism evidence="2 3">
    <name type="scientific">Sphingobacterium thalpophilum</name>
    <dbReference type="NCBI Taxonomy" id="259"/>
    <lineage>
        <taxon>Bacteria</taxon>
        <taxon>Pseudomonadati</taxon>
        <taxon>Bacteroidota</taxon>
        <taxon>Sphingobacteriia</taxon>
        <taxon>Sphingobacteriales</taxon>
        <taxon>Sphingobacteriaceae</taxon>
        <taxon>Sphingobacterium</taxon>
    </lineage>
</organism>
<dbReference type="EMBL" id="LR590484">
    <property type="protein sequence ID" value="VTR45460.1"/>
    <property type="molecule type" value="Genomic_DNA"/>
</dbReference>
<reference evidence="1 4" key="2">
    <citation type="submission" date="2024-06" db="EMBL/GenBank/DDBJ databases">
        <title>Soil Sphingobacterium thalpophilum.</title>
        <authorList>
            <person name="Yang J."/>
            <person name="Li J."/>
        </authorList>
    </citation>
    <scope>NUCLEOTIDE SEQUENCE [LARGE SCALE GENOMIC DNA]</scope>
    <source>
        <strain evidence="1 4">22g91tb</strain>
    </source>
</reference>
<accession>A0A4U9VEV6</accession>
<dbReference type="Proteomes" id="UP001566204">
    <property type="component" value="Unassembled WGS sequence"/>
</dbReference>
<protein>
    <submittedName>
        <fullName evidence="2">Uncharacterized protein</fullName>
    </submittedName>
</protein>
<dbReference type="GeneID" id="78463907"/>
<sequence length="282" mass="33221">MVKWRYLIFIFCVCAGQLTFAQEYVRLDKSKYRLHLSESPKDTVRIIESGRAVKLKQGNYIVQHNQFMGAANAFVHVGKEGLIEGSFKIEKGDQHGIVRTRHGILEQMIVKTGELLHFQYVFTDTSSLRRDYKNGRISQEKRVFYYPQAKKTVLKTFYDSYYTIENDFDHTRSDYSLDNRLLFRAKLDGSGQVSASKSFDREGRLVKHYYRKNDVYYTDLYHQNNLSERIYKMNNSICHEYFKDQLLVKRIVHKKGKQSHEKYVYNAEGILLEQQTKKSNGA</sequence>
<proteinExistence type="predicted"/>
<evidence type="ECO:0000313" key="3">
    <source>
        <dbReference type="Proteomes" id="UP000308196"/>
    </source>
</evidence>
<reference evidence="2 3" key="1">
    <citation type="submission" date="2019-05" db="EMBL/GenBank/DDBJ databases">
        <authorList>
            <consortium name="Pathogen Informatics"/>
        </authorList>
    </citation>
    <scope>NUCLEOTIDE SEQUENCE [LARGE SCALE GENOMIC DNA]</scope>
    <source>
        <strain evidence="2 3">NCTC11429</strain>
    </source>
</reference>
<evidence type="ECO:0000313" key="4">
    <source>
        <dbReference type="Proteomes" id="UP001566204"/>
    </source>
</evidence>